<feature type="transmembrane region" description="Helical" evidence="12">
    <location>
        <begin position="183"/>
        <end position="202"/>
    </location>
</feature>
<gene>
    <name evidence="14" type="ORF">QWY31_10235</name>
</gene>
<evidence type="ECO:0000256" key="4">
    <source>
        <dbReference type="ARBA" id="ARBA00022692"/>
    </source>
</evidence>
<keyword evidence="9" id="KW-0443">Lipid metabolism</keyword>
<dbReference type="PANTHER" id="PTHR11351">
    <property type="entry name" value="ACYL-COA DESATURASE"/>
    <property type="match status" value="1"/>
</dbReference>
<dbReference type="InterPro" id="IPR005804">
    <property type="entry name" value="FA_desaturase_dom"/>
</dbReference>
<keyword evidence="11" id="KW-0275">Fatty acid biosynthesis</keyword>
<proteinExistence type="inferred from homology"/>
<keyword evidence="4 12" id="KW-0812">Transmembrane</keyword>
<comment type="similarity">
    <text evidence="2">Belongs to the fatty acid desaturase type 2 family.</text>
</comment>
<dbReference type="RefSeq" id="WP_320004415.1">
    <property type="nucleotide sequence ID" value="NZ_JAUHJS010000004.1"/>
</dbReference>
<evidence type="ECO:0000256" key="5">
    <source>
        <dbReference type="ARBA" id="ARBA00022832"/>
    </source>
</evidence>
<comment type="subcellular location">
    <subcellularLocation>
        <location evidence="1">Membrane</location>
        <topology evidence="1">Multi-pass membrane protein</topology>
    </subcellularLocation>
</comment>
<keyword evidence="3" id="KW-0444">Lipid biosynthesis</keyword>
<organism evidence="14 15">
    <name type="scientific">Shiella aurantiaca</name>
    <dbReference type="NCBI Taxonomy" id="3058365"/>
    <lineage>
        <taxon>Bacteria</taxon>
        <taxon>Pseudomonadati</taxon>
        <taxon>Bacteroidota</taxon>
        <taxon>Cytophagia</taxon>
        <taxon>Cytophagales</taxon>
        <taxon>Shiellaceae</taxon>
        <taxon>Shiella</taxon>
    </lineage>
</organism>
<keyword evidence="6 12" id="KW-1133">Transmembrane helix</keyword>
<evidence type="ECO:0000256" key="1">
    <source>
        <dbReference type="ARBA" id="ARBA00004141"/>
    </source>
</evidence>
<feature type="transmembrane region" description="Helical" evidence="12">
    <location>
        <begin position="20"/>
        <end position="38"/>
    </location>
</feature>
<dbReference type="Pfam" id="PF00487">
    <property type="entry name" value="FA_desaturase"/>
    <property type="match status" value="1"/>
</dbReference>
<reference evidence="14" key="1">
    <citation type="submission" date="2023-06" db="EMBL/GenBank/DDBJ databases">
        <title>Cytophagales bacterium Strain LB-30, isolated from soil.</title>
        <authorList>
            <person name="Liu B."/>
        </authorList>
    </citation>
    <scope>NUCLEOTIDE SEQUENCE</scope>
    <source>
        <strain evidence="14">LB-30</strain>
    </source>
</reference>
<evidence type="ECO:0000256" key="7">
    <source>
        <dbReference type="ARBA" id="ARBA00023002"/>
    </source>
</evidence>
<dbReference type="CDD" id="cd03505">
    <property type="entry name" value="Delta9-FADS-like"/>
    <property type="match status" value="1"/>
</dbReference>
<evidence type="ECO:0000259" key="13">
    <source>
        <dbReference type="Pfam" id="PF00487"/>
    </source>
</evidence>
<feature type="transmembrane region" description="Helical" evidence="12">
    <location>
        <begin position="44"/>
        <end position="63"/>
    </location>
</feature>
<feature type="transmembrane region" description="Helical" evidence="12">
    <location>
        <begin position="153"/>
        <end position="171"/>
    </location>
</feature>
<keyword evidence="15" id="KW-1185">Reference proteome</keyword>
<comment type="caution">
    <text evidence="14">The sequence shown here is derived from an EMBL/GenBank/DDBJ whole genome shotgun (WGS) entry which is preliminary data.</text>
</comment>
<evidence type="ECO:0000256" key="3">
    <source>
        <dbReference type="ARBA" id="ARBA00022516"/>
    </source>
</evidence>
<dbReference type="Proteomes" id="UP001168552">
    <property type="component" value="Unassembled WGS sequence"/>
</dbReference>
<feature type="domain" description="Fatty acid desaturase" evidence="13">
    <location>
        <begin position="40"/>
        <end position="249"/>
    </location>
</feature>
<keyword evidence="10 12" id="KW-0472">Membrane</keyword>
<evidence type="ECO:0000256" key="10">
    <source>
        <dbReference type="ARBA" id="ARBA00023136"/>
    </source>
</evidence>
<dbReference type="GO" id="GO:0016491">
    <property type="term" value="F:oxidoreductase activity"/>
    <property type="evidence" value="ECO:0007669"/>
    <property type="project" value="UniProtKB-KW"/>
</dbReference>
<evidence type="ECO:0000313" key="14">
    <source>
        <dbReference type="EMBL" id="MDN4165884.1"/>
    </source>
</evidence>
<evidence type="ECO:0000256" key="12">
    <source>
        <dbReference type="SAM" id="Phobius"/>
    </source>
</evidence>
<dbReference type="PANTHER" id="PTHR11351:SF31">
    <property type="entry name" value="DESATURASE 1, ISOFORM A-RELATED"/>
    <property type="match status" value="1"/>
</dbReference>
<accession>A0ABT8F6I8</accession>
<keyword evidence="7 14" id="KW-0560">Oxidoreductase</keyword>
<evidence type="ECO:0000256" key="6">
    <source>
        <dbReference type="ARBA" id="ARBA00022989"/>
    </source>
</evidence>
<evidence type="ECO:0000256" key="2">
    <source>
        <dbReference type="ARBA" id="ARBA00008749"/>
    </source>
</evidence>
<dbReference type="EC" id="1.14.19.-" evidence="14"/>
<dbReference type="InterPro" id="IPR015876">
    <property type="entry name" value="Acyl-CoA_DS"/>
</dbReference>
<evidence type="ECO:0000256" key="9">
    <source>
        <dbReference type="ARBA" id="ARBA00023098"/>
    </source>
</evidence>
<keyword evidence="5" id="KW-0276">Fatty acid metabolism</keyword>
<evidence type="ECO:0000256" key="8">
    <source>
        <dbReference type="ARBA" id="ARBA00023004"/>
    </source>
</evidence>
<keyword evidence="8" id="KW-0408">Iron</keyword>
<evidence type="ECO:0000256" key="11">
    <source>
        <dbReference type="ARBA" id="ARBA00023160"/>
    </source>
</evidence>
<dbReference type="EMBL" id="JAUHJS010000004">
    <property type="protein sequence ID" value="MDN4165884.1"/>
    <property type="molecule type" value="Genomic_DNA"/>
</dbReference>
<evidence type="ECO:0000313" key="15">
    <source>
        <dbReference type="Proteomes" id="UP001168552"/>
    </source>
</evidence>
<name>A0ABT8F6I8_9BACT</name>
<protein>
    <submittedName>
        <fullName evidence="14">Acyl-CoA desaturase</fullName>
        <ecNumber evidence="14">1.14.19.-</ecNumber>
    </submittedName>
</protein>
<sequence>MEDVSLRTPGKINYKRELGFIILHLVPLLGFWTGATFFDWMMCIALYFIRMFFVTGVYHRYFAHRTYKTSRFFQFILAFGAQTSFQKGALWWASHHRTHHKHSDTPADPHSMKLYGFWYSHIGWIMGPDYKGTDYKIIGDYAKYPELVWLNRFHWIPPIMLAAAVTIWGGFANGGGWADVLSIQGGLSTLVIGFFFSTVLLYHGTFSINSIMHKFGKQRYESGDESKNNLILALITLGEGWHNNHHYYQATVRQGFFWWEIDITYYILKIFSWFGLVWELRGVPDHIKYSKNMEEAKRLQAENKELKKSA</sequence>